<dbReference type="PANTHER" id="PTHR35008:SF8">
    <property type="entry name" value="ALCOHOL DEHYDROGENASE CYTOCHROME C SUBUNIT"/>
    <property type="match status" value="1"/>
</dbReference>
<dbReference type="Proteomes" id="UP000664288">
    <property type="component" value="Unassembled WGS sequence"/>
</dbReference>
<feature type="domain" description="Cytochrome c" evidence="6">
    <location>
        <begin position="66"/>
        <end position="156"/>
    </location>
</feature>
<accession>A0ABS3J9R0</accession>
<name>A0ABS3J9R0_9HYPH</name>
<protein>
    <submittedName>
        <fullName evidence="7">Cytochrome c</fullName>
    </submittedName>
</protein>
<evidence type="ECO:0000313" key="7">
    <source>
        <dbReference type="EMBL" id="MBO0906420.1"/>
    </source>
</evidence>
<dbReference type="InterPro" id="IPR051459">
    <property type="entry name" value="Cytochrome_c-type_DH"/>
</dbReference>
<dbReference type="EMBL" id="JAFMPY010000042">
    <property type="protein sequence ID" value="MBO0906420.1"/>
    <property type="molecule type" value="Genomic_DNA"/>
</dbReference>
<evidence type="ECO:0000256" key="3">
    <source>
        <dbReference type="ARBA" id="ARBA00023004"/>
    </source>
</evidence>
<evidence type="ECO:0000259" key="6">
    <source>
        <dbReference type="PROSITE" id="PS51007"/>
    </source>
</evidence>
<evidence type="ECO:0000256" key="2">
    <source>
        <dbReference type="ARBA" id="ARBA00022723"/>
    </source>
</evidence>
<feature type="chain" id="PRO_5045443578" evidence="5">
    <location>
        <begin position="28"/>
        <end position="206"/>
    </location>
</feature>
<dbReference type="PROSITE" id="PS51007">
    <property type="entry name" value="CYTC"/>
    <property type="match status" value="1"/>
</dbReference>
<proteinExistence type="predicted"/>
<sequence length="206" mass="21615">MLQEHKTAAALAAVFLAASTAAGFAQSAGKEGVTKTELGSTPSDDMMKAWNIDIAPDGRNLPDGSGSVSQGQEIFASTCAACHGEKGEGGEGMIGGRLVGGKDTLATGKPVKTVGSYWPYATTLYDYVHRAMPFNAPQSLTPDQVYAVSAYVLNLNGIVPDDAVMDKETLAKVEMPNRDGFVQMDTKTLAKTTACMKDCTPLDVSK</sequence>
<keyword evidence="5" id="KW-0732">Signal</keyword>
<dbReference type="InterPro" id="IPR036909">
    <property type="entry name" value="Cyt_c-like_dom_sf"/>
</dbReference>
<comment type="caution">
    <text evidence="7">The sequence shown here is derived from an EMBL/GenBank/DDBJ whole genome shotgun (WGS) entry which is preliminary data.</text>
</comment>
<evidence type="ECO:0000256" key="5">
    <source>
        <dbReference type="SAM" id="SignalP"/>
    </source>
</evidence>
<reference evidence="7 8" key="1">
    <citation type="submission" date="2021-03" db="EMBL/GenBank/DDBJ databases">
        <title>Whole genome sequence of Jiella sp. MQZ13P-4.</title>
        <authorList>
            <person name="Tuo L."/>
        </authorList>
    </citation>
    <scope>NUCLEOTIDE SEQUENCE [LARGE SCALE GENOMIC DNA]</scope>
    <source>
        <strain evidence="7 8">MQZ13P-4</strain>
    </source>
</reference>
<evidence type="ECO:0000256" key="4">
    <source>
        <dbReference type="PROSITE-ProRule" id="PRU00433"/>
    </source>
</evidence>
<organism evidence="7 8">
    <name type="scientific">Jiella sonneratiae</name>
    <dbReference type="NCBI Taxonomy" id="2816856"/>
    <lineage>
        <taxon>Bacteria</taxon>
        <taxon>Pseudomonadati</taxon>
        <taxon>Pseudomonadota</taxon>
        <taxon>Alphaproteobacteria</taxon>
        <taxon>Hyphomicrobiales</taxon>
        <taxon>Aurantimonadaceae</taxon>
        <taxon>Jiella</taxon>
    </lineage>
</organism>
<dbReference type="PANTHER" id="PTHR35008">
    <property type="entry name" value="BLL4482 PROTEIN-RELATED"/>
    <property type="match status" value="1"/>
</dbReference>
<feature type="signal peptide" evidence="5">
    <location>
        <begin position="1"/>
        <end position="27"/>
    </location>
</feature>
<keyword evidence="3 4" id="KW-0408">Iron</keyword>
<gene>
    <name evidence="7" type="ORF">J1C47_22445</name>
</gene>
<evidence type="ECO:0000313" key="8">
    <source>
        <dbReference type="Proteomes" id="UP000664288"/>
    </source>
</evidence>
<evidence type="ECO:0000256" key="1">
    <source>
        <dbReference type="ARBA" id="ARBA00022617"/>
    </source>
</evidence>
<dbReference type="Gene3D" id="1.10.760.10">
    <property type="entry name" value="Cytochrome c-like domain"/>
    <property type="match status" value="1"/>
</dbReference>
<dbReference type="Pfam" id="PF00034">
    <property type="entry name" value="Cytochrom_C"/>
    <property type="match status" value="1"/>
</dbReference>
<keyword evidence="1 4" id="KW-0349">Heme</keyword>
<dbReference type="SUPFAM" id="SSF46626">
    <property type="entry name" value="Cytochrome c"/>
    <property type="match status" value="1"/>
</dbReference>
<keyword evidence="8" id="KW-1185">Reference proteome</keyword>
<keyword evidence="2 4" id="KW-0479">Metal-binding</keyword>
<dbReference type="InterPro" id="IPR009056">
    <property type="entry name" value="Cyt_c-like_dom"/>
</dbReference>